<dbReference type="AlphaFoldDB" id="A0A542ZD86"/>
<feature type="region of interest" description="Disordered" evidence="1">
    <location>
        <begin position="238"/>
        <end position="266"/>
    </location>
</feature>
<protein>
    <submittedName>
        <fullName evidence="2">Uncharacterized protein</fullName>
    </submittedName>
</protein>
<dbReference type="Proteomes" id="UP000316196">
    <property type="component" value="Unassembled WGS sequence"/>
</dbReference>
<proteinExistence type="predicted"/>
<feature type="compositionally biased region" description="Basic and acidic residues" evidence="1">
    <location>
        <begin position="12"/>
        <end position="22"/>
    </location>
</feature>
<sequence>MSTTTPLPLDSPDPHRTPHTDSSEILHTIEVTPLPERWTSLPWCVVWAIWSVGTRAEQAERLTRRVADHCMVTEPVTASPTLLAVDDIDLTMFTEFFPDEATLIEIANAQRVWTRRDAPTKATTALGWVKVLADHDVLDLYRAMQALDDPRRYAQVHAALGKVPGDRSGIRRCAFWTAVAADHQVRPDAHNARWLQDRLMAPEPLRTVPPATQTMPTRSKSATDDRLSVLDLRPMLTRAATQRSTSTAHVTPRELDHALTRRRLLQ</sequence>
<dbReference type="RefSeq" id="WP_142094119.1">
    <property type="nucleotide sequence ID" value="NZ_BAAAMD010000002.1"/>
</dbReference>
<organism evidence="2 3">
    <name type="scientific">Propioniferax innocua</name>
    <dbReference type="NCBI Taxonomy" id="1753"/>
    <lineage>
        <taxon>Bacteria</taxon>
        <taxon>Bacillati</taxon>
        <taxon>Actinomycetota</taxon>
        <taxon>Actinomycetes</taxon>
        <taxon>Propionibacteriales</taxon>
        <taxon>Propionibacteriaceae</taxon>
        <taxon>Propioniferax</taxon>
    </lineage>
</organism>
<feature type="region of interest" description="Disordered" evidence="1">
    <location>
        <begin position="206"/>
        <end position="226"/>
    </location>
</feature>
<feature type="compositionally biased region" description="Low complexity" evidence="1">
    <location>
        <begin position="238"/>
        <end position="248"/>
    </location>
</feature>
<keyword evidence="3" id="KW-1185">Reference proteome</keyword>
<feature type="compositionally biased region" description="Polar residues" evidence="1">
    <location>
        <begin position="210"/>
        <end position="220"/>
    </location>
</feature>
<name>A0A542ZD86_9ACTN</name>
<feature type="compositionally biased region" description="Low complexity" evidence="1">
    <location>
        <begin position="1"/>
        <end position="10"/>
    </location>
</feature>
<dbReference type="EMBL" id="VFOR01000002">
    <property type="protein sequence ID" value="TQL58316.1"/>
    <property type="molecule type" value="Genomic_DNA"/>
</dbReference>
<evidence type="ECO:0000313" key="3">
    <source>
        <dbReference type="Proteomes" id="UP000316196"/>
    </source>
</evidence>
<evidence type="ECO:0000256" key="1">
    <source>
        <dbReference type="SAM" id="MobiDB-lite"/>
    </source>
</evidence>
<feature type="region of interest" description="Disordered" evidence="1">
    <location>
        <begin position="1"/>
        <end position="22"/>
    </location>
</feature>
<reference evidence="2 3" key="1">
    <citation type="submission" date="2019-06" db="EMBL/GenBank/DDBJ databases">
        <title>Sequencing the genomes of 1000 actinobacteria strains.</title>
        <authorList>
            <person name="Klenk H.-P."/>
        </authorList>
    </citation>
    <scope>NUCLEOTIDE SEQUENCE [LARGE SCALE GENOMIC DNA]</scope>
    <source>
        <strain evidence="2 3">DSM 8251</strain>
    </source>
</reference>
<gene>
    <name evidence="2" type="ORF">FB460_2177</name>
</gene>
<comment type="caution">
    <text evidence="2">The sequence shown here is derived from an EMBL/GenBank/DDBJ whole genome shotgun (WGS) entry which is preliminary data.</text>
</comment>
<evidence type="ECO:0000313" key="2">
    <source>
        <dbReference type="EMBL" id="TQL58316.1"/>
    </source>
</evidence>
<accession>A0A542ZD86</accession>